<protein>
    <submittedName>
        <fullName evidence="2">Uncharacterized protein</fullName>
    </submittedName>
</protein>
<reference evidence="2" key="1">
    <citation type="submission" date="2022-03" db="EMBL/GenBank/DDBJ databases">
        <authorList>
            <person name="Alioto T."/>
            <person name="Alioto T."/>
            <person name="Gomez Garrido J."/>
        </authorList>
    </citation>
    <scope>NUCLEOTIDE SEQUENCE</scope>
</reference>
<keyword evidence="1" id="KW-0732">Signal</keyword>
<evidence type="ECO:0000313" key="2">
    <source>
        <dbReference type="EMBL" id="CAH2318960.1"/>
    </source>
</evidence>
<feature type="chain" id="PRO_5042212862" evidence="1">
    <location>
        <begin position="24"/>
        <end position="145"/>
    </location>
</feature>
<evidence type="ECO:0000313" key="3">
    <source>
        <dbReference type="Proteomes" id="UP001295444"/>
    </source>
</evidence>
<gene>
    <name evidence="2" type="ORF">PECUL_23A009090</name>
</gene>
<proteinExistence type="predicted"/>
<dbReference type="AlphaFoldDB" id="A0AAD1WLC5"/>
<accession>A0AAD1WLC5</accession>
<evidence type="ECO:0000256" key="1">
    <source>
        <dbReference type="SAM" id="SignalP"/>
    </source>
</evidence>
<name>A0AAD1WLC5_PELCU</name>
<keyword evidence="3" id="KW-1185">Reference proteome</keyword>
<organism evidence="2 3">
    <name type="scientific">Pelobates cultripes</name>
    <name type="common">Western spadefoot toad</name>
    <dbReference type="NCBI Taxonomy" id="61616"/>
    <lineage>
        <taxon>Eukaryota</taxon>
        <taxon>Metazoa</taxon>
        <taxon>Chordata</taxon>
        <taxon>Craniata</taxon>
        <taxon>Vertebrata</taxon>
        <taxon>Euteleostomi</taxon>
        <taxon>Amphibia</taxon>
        <taxon>Batrachia</taxon>
        <taxon>Anura</taxon>
        <taxon>Pelobatoidea</taxon>
        <taxon>Pelobatidae</taxon>
        <taxon>Pelobates</taxon>
    </lineage>
</organism>
<sequence length="145" mass="16598">MPSTMGFRSLVFICIVFLQLVFSDPISPSRNKRHVDSKFTSEFSRVRGSAAIRKYINAALAGKRDVSDERSDALRTENLMNSVPETNYQEKELAGMNAYSLPELRSDVKGLEEQDVTDDRLCSAFLYLLRRANYQSQQTRITQDY</sequence>
<feature type="signal peptide" evidence="1">
    <location>
        <begin position="1"/>
        <end position="23"/>
    </location>
</feature>
<dbReference type="Proteomes" id="UP001295444">
    <property type="component" value="Chromosome 10"/>
</dbReference>
<dbReference type="EMBL" id="OW240921">
    <property type="protein sequence ID" value="CAH2318960.1"/>
    <property type="molecule type" value="Genomic_DNA"/>
</dbReference>